<dbReference type="Proteomes" id="UP000000529">
    <property type="component" value="Chromosome"/>
</dbReference>
<dbReference type="OrthoDB" id="9792284at2"/>
<dbReference type="AlphaFoldDB" id="Q6MCP3"/>
<evidence type="ECO:0000313" key="1">
    <source>
        <dbReference type="EMBL" id="CAF23656.1"/>
    </source>
</evidence>
<name>Q6MCP3_PARUW</name>
<dbReference type="HOGENOM" id="CLU_2790208_0_0_0"/>
<sequence length="68" mass="7821">MKYAKESMGCLANLISVFKLLKKMSLMRSLFLVNRHFISSRTLEDLPAFCLSIIQELLSTHKQKTAFV</sequence>
<keyword evidence="2" id="KW-1185">Reference proteome</keyword>
<evidence type="ECO:0000313" key="2">
    <source>
        <dbReference type="Proteomes" id="UP000000529"/>
    </source>
</evidence>
<dbReference type="STRING" id="264201.pc0932"/>
<organism evidence="1 2">
    <name type="scientific">Protochlamydia amoebophila (strain UWE25)</name>
    <dbReference type="NCBI Taxonomy" id="264201"/>
    <lineage>
        <taxon>Bacteria</taxon>
        <taxon>Pseudomonadati</taxon>
        <taxon>Chlamydiota</taxon>
        <taxon>Chlamydiia</taxon>
        <taxon>Parachlamydiales</taxon>
        <taxon>Parachlamydiaceae</taxon>
        <taxon>Candidatus Protochlamydia</taxon>
    </lineage>
</organism>
<proteinExistence type="predicted"/>
<dbReference type="KEGG" id="pcu:PC_RS04495"/>
<reference evidence="1 2" key="1">
    <citation type="journal article" date="2004" name="Science">
        <title>Illuminating the evolutionary history of chlamydiae.</title>
        <authorList>
            <person name="Horn M."/>
            <person name="Collingro A."/>
            <person name="Schmitz-Esser S."/>
            <person name="Beier C.L."/>
            <person name="Purkhold U."/>
            <person name="Fartmann B."/>
            <person name="Brandt P."/>
            <person name="Nyakatura G.J."/>
            <person name="Droege M."/>
            <person name="Frishman D."/>
            <person name="Rattei T."/>
            <person name="Mewes H."/>
            <person name="Wagner M."/>
        </authorList>
    </citation>
    <scope>NUCLEOTIDE SEQUENCE [LARGE SCALE GENOMIC DNA]</scope>
    <source>
        <strain evidence="1 2">UWE25</strain>
    </source>
</reference>
<protein>
    <submittedName>
        <fullName evidence="1">Uncharacterized protein</fullName>
    </submittedName>
</protein>
<gene>
    <name evidence="1" type="ORF">PC_RS04495</name>
</gene>
<accession>Q6MCP3</accession>
<dbReference type="EMBL" id="BX908798">
    <property type="protein sequence ID" value="CAF23656.1"/>
    <property type="molecule type" value="Genomic_DNA"/>
</dbReference>